<dbReference type="KEGG" id="pcor:KS4_23430"/>
<accession>A0A517YVN9</accession>
<evidence type="ECO:0000313" key="1">
    <source>
        <dbReference type="EMBL" id="QDU34276.1"/>
    </source>
</evidence>
<reference evidence="1 2" key="1">
    <citation type="submission" date="2019-02" db="EMBL/GenBank/DDBJ databases">
        <title>Deep-cultivation of Planctomycetes and their phenomic and genomic characterization uncovers novel biology.</title>
        <authorList>
            <person name="Wiegand S."/>
            <person name="Jogler M."/>
            <person name="Boedeker C."/>
            <person name="Pinto D."/>
            <person name="Vollmers J."/>
            <person name="Rivas-Marin E."/>
            <person name="Kohn T."/>
            <person name="Peeters S.H."/>
            <person name="Heuer A."/>
            <person name="Rast P."/>
            <person name="Oberbeckmann S."/>
            <person name="Bunk B."/>
            <person name="Jeske O."/>
            <person name="Meyerdierks A."/>
            <person name="Storesund J.E."/>
            <person name="Kallscheuer N."/>
            <person name="Luecker S."/>
            <person name="Lage O.M."/>
            <person name="Pohl T."/>
            <person name="Merkel B.J."/>
            <person name="Hornburger P."/>
            <person name="Mueller R.-W."/>
            <person name="Bruemmer F."/>
            <person name="Labrenz M."/>
            <person name="Spormann A.M."/>
            <person name="Op den Camp H."/>
            <person name="Overmann J."/>
            <person name="Amann R."/>
            <person name="Jetten M.S.M."/>
            <person name="Mascher T."/>
            <person name="Medema M.H."/>
            <person name="Devos D.P."/>
            <person name="Kaster A.-K."/>
            <person name="Ovreas L."/>
            <person name="Rohde M."/>
            <person name="Galperin M.Y."/>
            <person name="Jogler C."/>
        </authorList>
    </citation>
    <scope>NUCLEOTIDE SEQUENCE [LARGE SCALE GENOMIC DNA]</scope>
    <source>
        <strain evidence="1 2">KS4</strain>
    </source>
</reference>
<evidence type="ECO:0000313" key="2">
    <source>
        <dbReference type="Proteomes" id="UP000317369"/>
    </source>
</evidence>
<organism evidence="1 2">
    <name type="scientific">Poriferisphaera corsica</name>
    <dbReference type="NCBI Taxonomy" id="2528020"/>
    <lineage>
        <taxon>Bacteria</taxon>
        <taxon>Pseudomonadati</taxon>
        <taxon>Planctomycetota</taxon>
        <taxon>Phycisphaerae</taxon>
        <taxon>Phycisphaerales</taxon>
        <taxon>Phycisphaeraceae</taxon>
        <taxon>Poriferisphaera</taxon>
    </lineage>
</organism>
<dbReference type="Proteomes" id="UP000317369">
    <property type="component" value="Chromosome"/>
</dbReference>
<keyword evidence="2" id="KW-1185">Reference proteome</keyword>
<dbReference type="InterPro" id="IPR056209">
    <property type="entry name" value="SU10_adaptor"/>
</dbReference>
<gene>
    <name evidence="1" type="ORF">KS4_23430</name>
</gene>
<dbReference type="AlphaFoldDB" id="A0A517YVN9"/>
<name>A0A517YVN9_9BACT</name>
<dbReference type="Pfam" id="PF24175">
    <property type="entry name" value="SU10_adaptor"/>
    <property type="match status" value="1"/>
</dbReference>
<proteinExistence type="predicted"/>
<protein>
    <submittedName>
        <fullName evidence="1">Uncharacterized protein</fullName>
    </submittedName>
</protein>
<sequence>MNLLEAQQTLTDSVLWSGESYPKEKLNRAIRYVLQDFINDTKCARKVGVVSVSSGDDVLDILASLPDFNIESMDGIRIGKQPYITQVGVSEILGDYKNHPDKVGEPTKIAFETPDKGMIFPVSDDNYDFSVVYSPPLTAFAVDTNTPETIELNIPDRFIDAALWHGCKAALTRGQTGAKTSEDWAIYTQYKYKIASKVNRVSFTAFAGTAI</sequence>
<dbReference type="EMBL" id="CP036425">
    <property type="protein sequence ID" value="QDU34276.1"/>
    <property type="molecule type" value="Genomic_DNA"/>
</dbReference>